<dbReference type="Gene3D" id="3.20.20.80">
    <property type="entry name" value="Glycosidases"/>
    <property type="match status" value="1"/>
</dbReference>
<sequence length="627" mass="70720">MRKFFPFILLVLAFLFGYEIQSSAQQETFKDEDRGATDFVFGNNELSEHIVAKRIQDLSGIFHNHRIEPRDPNIGQEVIVTVTVGDEVDPENAWCYYTTDGTNPKGLNGIAENGIAVPLKQTSVVWEDLIWGYITEFKAVIPAQTHSCVVRYIIEVGNQFAKGTEGSYGSSKTHPYFAYAVDDWSIPDWAYDAVMYYVLPDRFNPGKGKSWVQTSNLEEPMGGTLNGIREKLDHLENIGVNVLWLMPFTSGPTYHKYGADDFYAIDPDFGSEQDLKDLINDAHSRGMKVLVDFVANHCSDHHPYFLEAMADSTSKYRDWFDIHEDGTYESFFGGGELPHLVNENPEVRKYIFELGEHLITNLGLDGFDLDYAIGPSHEFWTEFGYAMRSLGKEIVIFTEGVTTPESLLSYAGRVDGCQDFAFCQAVRKAFAYGKMNVEEFERFLKGSESYFPNGFLTPIMIDNHNMDRFLFVSNEEVNRLKLASAVMYSMSRPFSIWAGTELGMSQDVSCAKSTLSASRHATDWENINEEVLDYFIKLAKIRSEHKAMARGTRIPILADAGTGILAYEKRFEEDTIVVVINNGTQSHKIELQQAFGMQDLLNDISVNSEEGTGVFEIQGKTAVYLAN</sequence>
<feature type="domain" description="Glycosyl hydrolase family 13 catalytic" evidence="1">
    <location>
        <begin position="197"/>
        <end position="542"/>
    </location>
</feature>
<dbReference type="PANTHER" id="PTHR10357:SF199">
    <property type="entry name" value="ALPHA AMYLASE CATALYTIC REGION"/>
    <property type="match status" value="1"/>
</dbReference>
<dbReference type="RefSeq" id="WP_109262961.1">
    <property type="nucleotide sequence ID" value="NZ_QEWP01000002.1"/>
</dbReference>
<dbReference type="Proteomes" id="UP000244956">
    <property type="component" value="Unassembled WGS sequence"/>
</dbReference>
<proteinExistence type="predicted"/>
<evidence type="ECO:0000313" key="2">
    <source>
        <dbReference type="EMBL" id="PWE00589.1"/>
    </source>
</evidence>
<dbReference type="SUPFAM" id="SSF51445">
    <property type="entry name" value="(Trans)glycosidases"/>
    <property type="match status" value="1"/>
</dbReference>
<gene>
    <name evidence="2" type="ORF">DDZ16_03040</name>
</gene>
<dbReference type="SUPFAM" id="SSF51011">
    <property type="entry name" value="Glycosyl hydrolase domain"/>
    <property type="match status" value="1"/>
</dbReference>
<evidence type="ECO:0000313" key="3">
    <source>
        <dbReference type="Proteomes" id="UP000244956"/>
    </source>
</evidence>
<evidence type="ECO:0000259" key="1">
    <source>
        <dbReference type="SMART" id="SM00642"/>
    </source>
</evidence>
<protein>
    <recommendedName>
        <fullName evidence="1">Glycosyl hydrolase family 13 catalytic domain-containing protein</fullName>
    </recommendedName>
</protein>
<keyword evidence="3" id="KW-1185">Reference proteome</keyword>
<dbReference type="Pfam" id="PF00128">
    <property type="entry name" value="Alpha-amylase"/>
    <property type="match status" value="1"/>
</dbReference>
<dbReference type="InterPro" id="IPR017853">
    <property type="entry name" value="GH"/>
</dbReference>
<dbReference type="InterPro" id="IPR013780">
    <property type="entry name" value="Glyco_hydro_b"/>
</dbReference>
<dbReference type="Gene3D" id="2.60.40.1180">
    <property type="entry name" value="Golgi alpha-mannosidase II"/>
    <property type="match status" value="1"/>
</dbReference>
<dbReference type="GO" id="GO:0005975">
    <property type="term" value="P:carbohydrate metabolic process"/>
    <property type="evidence" value="ECO:0007669"/>
    <property type="project" value="InterPro"/>
</dbReference>
<dbReference type="PANTHER" id="PTHR10357">
    <property type="entry name" value="ALPHA-AMYLASE FAMILY MEMBER"/>
    <property type="match status" value="1"/>
</dbReference>
<dbReference type="InterPro" id="IPR006047">
    <property type="entry name" value="GH13_cat_dom"/>
</dbReference>
<dbReference type="SMART" id="SM00642">
    <property type="entry name" value="Aamy"/>
    <property type="match status" value="1"/>
</dbReference>
<reference evidence="2 3" key="1">
    <citation type="submission" date="2018-05" db="EMBL/GenBank/DDBJ databases">
        <title>Marinilabilia rubrum sp. nov., isolated from saltern sediment.</title>
        <authorList>
            <person name="Zhang R."/>
        </authorList>
    </citation>
    <scope>NUCLEOTIDE SEQUENCE [LARGE SCALE GENOMIC DNA]</scope>
    <source>
        <strain evidence="2 3">WTE16</strain>
    </source>
</reference>
<dbReference type="EMBL" id="QEWP01000002">
    <property type="protein sequence ID" value="PWE00589.1"/>
    <property type="molecule type" value="Genomic_DNA"/>
</dbReference>
<name>A0A2U2BBZ5_9BACT</name>
<dbReference type="AlphaFoldDB" id="A0A2U2BBZ5"/>
<organism evidence="2 3">
    <name type="scientific">Marinilabilia rubra</name>
    <dbReference type="NCBI Taxonomy" id="2162893"/>
    <lineage>
        <taxon>Bacteria</taxon>
        <taxon>Pseudomonadati</taxon>
        <taxon>Bacteroidota</taxon>
        <taxon>Bacteroidia</taxon>
        <taxon>Marinilabiliales</taxon>
        <taxon>Marinilabiliaceae</taxon>
        <taxon>Marinilabilia</taxon>
    </lineage>
</organism>
<accession>A0A2U2BBZ5</accession>
<dbReference type="OrthoDB" id="9805159at2"/>
<comment type="caution">
    <text evidence="2">The sequence shown here is derived from an EMBL/GenBank/DDBJ whole genome shotgun (WGS) entry which is preliminary data.</text>
</comment>